<evidence type="ECO:0000313" key="2">
    <source>
        <dbReference type="Proteomes" id="UP000604046"/>
    </source>
</evidence>
<dbReference type="EMBL" id="CAJNDS010002597">
    <property type="protein sequence ID" value="CAE7539356.1"/>
    <property type="molecule type" value="Genomic_DNA"/>
</dbReference>
<dbReference type="Proteomes" id="UP000604046">
    <property type="component" value="Unassembled WGS sequence"/>
</dbReference>
<proteinExistence type="predicted"/>
<evidence type="ECO:0000313" key="1">
    <source>
        <dbReference type="EMBL" id="CAE7539356.1"/>
    </source>
</evidence>
<sequence length="136" mass="14787">MCGPYHIGTFLVFLQVVAELRHLSCAFGAAALVARVLGCSFRWLGGLHKAVVPRRKSNQRLAVRCLALKSSRAGQSAFASAKTFVANAPALFAYAERAAVLGRAPLLAVRQSQAKRQLSKLELHVCVCSRETYRAM</sequence>
<comment type="caution">
    <text evidence="1">The sequence shown here is derived from an EMBL/GenBank/DDBJ whole genome shotgun (WGS) entry which is preliminary data.</text>
</comment>
<reference evidence="1" key="1">
    <citation type="submission" date="2021-02" db="EMBL/GenBank/DDBJ databases">
        <authorList>
            <person name="Dougan E. K."/>
            <person name="Rhodes N."/>
            <person name="Thang M."/>
            <person name="Chan C."/>
        </authorList>
    </citation>
    <scope>NUCLEOTIDE SEQUENCE</scope>
</reference>
<accession>A0A812TS32</accession>
<organism evidence="1 2">
    <name type="scientific">Symbiodinium natans</name>
    <dbReference type="NCBI Taxonomy" id="878477"/>
    <lineage>
        <taxon>Eukaryota</taxon>
        <taxon>Sar</taxon>
        <taxon>Alveolata</taxon>
        <taxon>Dinophyceae</taxon>
        <taxon>Suessiales</taxon>
        <taxon>Symbiodiniaceae</taxon>
        <taxon>Symbiodinium</taxon>
    </lineage>
</organism>
<dbReference type="OrthoDB" id="438291at2759"/>
<gene>
    <name evidence="1" type="primary">SHM4</name>
    <name evidence="1" type="ORF">SNAT2548_LOCUS30241</name>
</gene>
<name>A0A812TS32_9DINO</name>
<protein>
    <submittedName>
        <fullName evidence="1">SHM4 protein</fullName>
    </submittedName>
</protein>
<keyword evidence="2" id="KW-1185">Reference proteome</keyword>
<dbReference type="AlphaFoldDB" id="A0A812TS32"/>